<dbReference type="Proteomes" id="UP000320839">
    <property type="component" value="Chromosome"/>
</dbReference>
<dbReference type="RefSeq" id="WP_145454946.1">
    <property type="nucleotide sequence ID" value="NZ_CP036317.1"/>
</dbReference>
<evidence type="ECO:0000313" key="2">
    <source>
        <dbReference type="Proteomes" id="UP000320839"/>
    </source>
</evidence>
<dbReference type="OrthoDB" id="271411at2"/>
<organism evidence="1 2">
    <name type="scientific">Gimesia panareensis</name>
    <dbReference type="NCBI Taxonomy" id="2527978"/>
    <lineage>
        <taxon>Bacteria</taxon>
        <taxon>Pseudomonadati</taxon>
        <taxon>Planctomycetota</taxon>
        <taxon>Planctomycetia</taxon>
        <taxon>Planctomycetales</taxon>
        <taxon>Planctomycetaceae</taxon>
        <taxon>Gimesia</taxon>
    </lineage>
</organism>
<dbReference type="InterPro" id="IPR036679">
    <property type="entry name" value="FlgN-like_sf"/>
</dbReference>
<evidence type="ECO:0008006" key="3">
    <source>
        <dbReference type="Google" id="ProtNLM"/>
    </source>
</evidence>
<gene>
    <name evidence="1" type="ORF">Pan153_16550</name>
</gene>
<dbReference type="GO" id="GO:0044780">
    <property type="term" value="P:bacterial-type flagellum assembly"/>
    <property type="evidence" value="ECO:0007669"/>
    <property type="project" value="InterPro"/>
</dbReference>
<protein>
    <recommendedName>
        <fullName evidence="3">FlgN protein</fullName>
    </recommendedName>
</protein>
<dbReference type="EMBL" id="CP036317">
    <property type="protein sequence ID" value="QDV17021.1"/>
    <property type="molecule type" value="Genomic_DNA"/>
</dbReference>
<sequence length="150" mass="17537">MTATQLIDYPKLFAVRLEYSRALLKLSLQQQDLIQQDDYTSLLDVLGQKQRLLGQLDQYTRQLPQLWEKWKTDRDRLPTAQRETCEAILQESEAILSELLQNEDTSTQSMIHRRDQTRQQLQSLNQGGKVSEAYRDSLAPVTHRHLNVDQ</sequence>
<dbReference type="SUPFAM" id="SSF140566">
    <property type="entry name" value="FlgN-like"/>
    <property type="match status" value="1"/>
</dbReference>
<reference evidence="1 2" key="1">
    <citation type="submission" date="2019-02" db="EMBL/GenBank/DDBJ databases">
        <title>Deep-cultivation of Planctomycetes and their phenomic and genomic characterization uncovers novel biology.</title>
        <authorList>
            <person name="Wiegand S."/>
            <person name="Jogler M."/>
            <person name="Boedeker C."/>
            <person name="Pinto D."/>
            <person name="Vollmers J."/>
            <person name="Rivas-Marin E."/>
            <person name="Kohn T."/>
            <person name="Peeters S.H."/>
            <person name="Heuer A."/>
            <person name="Rast P."/>
            <person name="Oberbeckmann S."/>
            <person name="Bunk B."/>
            <person name="Jeske O."/>
            <person name="Meyerdierks A."/>
            <person name="Storesund J.E."/>
            <person name="Kallscheuer N."/>
            <person name="Luecker S."/>
            <person name="Lage O.M."/>
            <person name="Pohl T."/>
            <person name="Merkel B.J."/>
            <person name="Hornburger P."/>
            <person name="Mueller R.-W."/>
            <person name="Bruemmer F."/>
            <person name="Labrenz M."/>
            <person name="Spormann A.M."/>
            <person name="Op den Camp H."/>
            <person name="Overmann J."/>
            <person name="Amann R."/>
            <person name="Jetten M.S.M."/>
            <person name="Mascher T."/>
            <person name="Medema M.H."/>
            <person name="Devos D.P."/>
            <person name="Kaster A.-K."/>
            <person name="Ovreas L."/>
            <person name="Rohde M."/>
            <person name="Galperin M.Y."/>
            <person name="Jogler C."/>
        </authorList>
    </citation>
    <scope>NUCLEOTIDE SEQUENCE [LARGE SCALE GENOMIC DNA]</scope>
    <source>
        <strain evidence="1 2">Pan153</strain>
    </source>
</reference>
<dbReference type="AlphaFoldDB" id="A0A518FKZ2"/>
<name>A0A518FKZ2_9PLAN</name>
<proteinExistence type="predicted"/>
<evidence type="ECO:0000313" key="1">
    <source>
        <dbReference type="EMBL" id="QDV17021.1"/>
    </source>
</evidence>
<accession>A0A518FKZ2</accession>